<dbReference type="CDD" id="cd03586">
    <property type="entry name" value="PolY_Pol_IV_kappa"/>
    <property type="match status" value="1"/>
</dbReference>
<dbReference type="Proteomes" id="UP000433050">
    <property type="component" value="Unassembled WGS sequence"/>
</dbReference>
<dbReference type="GO" id="GO:0006281">
    <property type="term" value="P:DNA repair"/>
    <property type="evidence" value="ECO:0007669"/>
    <property type="project" value="UniProtKB-UniRule"/>
</dbReference>
<dbReference type="NCBIfam" id="NF002751">
    <property type="entry name" value="PRK02794.1"/>
    <property type="match status" value="1"/>
</dbReference>
<evidence type="ECO:0000256" key="2">
    <source>
        <dbReference type="ARBA" id="ARBA00010945"/>
    </source>
</evidence>
<dbReference type="InterPro" id="IPR022880">
    <property type="entry name" value="DNApol_IV"/>
</dbReference>
<dbReference type="InterPro" id="IPR017961">
    <property type="entry name" value="DNA_pol_Y-fam_little_finger"/>
</dbReference>
<organism evidence="20 21">
    <name type="scientific">Starkeya nomas</name>
    <dbReference type="NCBI Taxonomy" id="2666134"/>
    <lineage>
        <taxon>Bacteria</taxon>
        <taxon>Pseudomonadati</taxon>
        <taxon>Pseudomonadota</taxon>
        <taxon>Alphaproteobacteria</taxon>
        <taxon>Hyphomicrobiales</taxon>
        <taxon>Xanthobacteraceae</taxon>
        <taxon>Starkeya</taxon>
    </lineage>
</organism>
<feature type="region of interest" description="Disordered" evidence="18">
    <location>
        <begin position="422"/>
        <end position="469"/>
    </location>
</feature>
<dbReference type="FunFam" id="3.30.1490.100:FF:000004">
    <property type="entry name" value="DNA polymerase IV"/>
    <property type="match status" value="1"/>
</dbReference>
<dbReference type="NCBIfam" id="NF002677">
    <property type="entry name" value="PRK02406.1"/>
    <property type="match status" value="1"/>
</dbReference>
<dbReference type="PROSITE" id="PS50173">
    <property type="entry name" value="UMUC"/>
    <property type="match status" value="1"/>
</dbReference>
<evidence type="ECO:0000313" key="21">
    <source>
        <dbReference type="Proteomes" id="UP000433050"/>
    </source>
</evidence>
<keyword evidence="14 17" id="KW-0234">DNA repair</keyword>
<dbReference type="Gene3D" id="3.30.1490.100">
    <property type="entry name" value="DNA polymerase, Y-family, little finger domain"/>
    <property type="match status" value="1"/>
</dbReference>
<dbReference type="EC" id="2.7.7.7" evidence="17"/>
<dbReference type="Gene3D" id="3.30.70.270">
    <property type="match status" value="1"/>
</dbReference>
<evidence type="ECO:0000256" key="3">
    <source>
        <dbReference type="ARBA" id="ARBA00011245"/>
    </source>
</evidence>
<feature type="binding site" evidence="17">
    <location>
        <position position="48"/>
    </location>
    <ligand>
        <name>Mg(2+)</name>
        <dbReference type="ChEBI" id="CHEBI:18420"/>
    </ligand>
</feature>
<evidence type="ECO:0000313" key="20">
    <source>
        <dbReference type="EMBL" id="CAA0098153.1"/>
    </source>
</evidence>
<evidence type="ECO:0000256" key="5">
    <source>
        <dbReference type="ARBA" id="ARBA00022490"/>
    </source>
</evidence>
<dbReference type="EMBL" id="CACSAS010000001">
    <property type="protein sequence ID" value="CAA0098153.1"/>
    <property type="molecule type" value="Genomic_DNA"/>
</dbReference>
<comment type="subcellular location">
    <subcellularLocation>
        <location evidence="1 17">Cytoplasm</location>
    </subcellularLocation>
</comment>
<keyword evidence="9 17" id="KW-0479">Metal-binding</keyword>
<evidence type="ECO:0000256" key="16">
    <source>
        <dbReference type="ARBA" id="ARBA00049244"/>
    </source>
</evidence>
<comment type="function">
    <text evidence="15 17">Poorly processive, error-prone DNA polymerase involved in untargeted mutagenesis. Copies undamaged DNA at stalled replication forks, which arise in vivo from mismatched or misaligned primer ends. These misaligned primers can be extended by PolIV. Exhibits no 3'-5' exonuclease (proofreading) activity. May be involved in translesional synthesis, in conjunction with the beta clamp from PolIII.</text>
</comment>
<evidence type="ECO:0000256" key="9">
    <source>
        <dbReference type="ARBA" id="ARBA00022723"/>
    </source>
</evidence>
<dbReference type="PANTHER" id="PTHR11076:SF33">
    <property type="entry name" value="DNA POLYMERASE KAPPA"/>
    <property type="match status" value="1"/>
</dbReference>
<keyword evidence="4 17" id="KW-0515">Mutator protein</keyword>
<dbReference type="FunFam" id="3.40.1170.60:FF:000001">
    <property type="entry name" value="DNA polymerase IV"/>
    <property type="match status" value="1"/>
</dbReference>
<evidence type="ECO:0000256" key="6">
    <source>
        <dbReference type="ARBA" id="ARBA00022679"/>
    </source>
</evidence>
<evidence type="ECO:0000256" key="18">
    <source>
        <dbReference type="SAM" id="MobiDB-lite"/>
    </source>
</evidence>
<dbReference type="InterPro" id="IPR043502">
    <property type="entry name" value="DNA/RNA_pol_sf"/>
</dbReference>
<keyword evidence="13 17" id="KW-0238">DNA-binding</keyword>
<evidence type="ECO:0000256" key="11">
    <source>
        <dbReference type="ARBA" id="ARBA00022842"/>
    </source>
</evidence>
<dbReference type="InterPro" id="IPR036775">
    <property type="entry name" value="DNA_pol_Y-fam_lit_finger_sf"/>
</dbReference>
<keyword evidence="12 17" id="KW-0239">DNA-directed DNA polymerase</keyword>
<dbReference type="AlphaFoldDB" id="A0A5S9P4J4"/>
<dbReference type="Gene3D" id="3.40.1170.60">
    <property type="match status" value="1"/>
</dbReference>
<sequence length="469" mass="51123">MAPGMAPIPAFCRDCLSDASGAPRCRHCGSPRVVRHPELDTLHIAHIDCDAFYAAVEKRDDPALRDVPVIIGGGKRGVVSTACYLARIKGVRSAMPMFKALALCPEAVVVKPNMAKYVTVGRQIRERMLELTPLVEPLSIDEAFLDLAGTERLHGASPARALARLARSIEAEIGVTISVGLAPNKFLAKIASDLDKPRGFAVIGRAEARDFLAPRGVGTIWGVGAATQERLAREGFRLIADLQAADETDLARRFGNEGLRLARLARGIDDRPVNPERETKSVSTETTFDTDISDFRALEQELYRLTRKLSDRLKAADLAGRTVTLKLKTADFRLITRARSLEDPTRLAHRIFDHARELLARETDGRRFRLIGVGVSELADPALADPADLVDTQGTKRGLAELATDTLRARFGKEIIERGIALDAPRRRGADQPHRNRPDEPPAPEAPGNAPTSSTPTSRTLPSAAPHRK</sequence>
<accession>A0A5S9P4J4</accession>
<evidence type="ECO:0000256" key="12">
    <source>
        <dbReference type="ARBA" id="ARBA00022932"/>
    </source>
</evidence>
<dbReference type="GO" id="GO:0005829">
    <property type="term" value="C:cytosol"/>
    <property type="evidence" value="ECO:0007669"/>
    <property type="project" value="TreeGrafter"/>
</dbReference>
<feature type="compositionally biased region" description="Low complexity" evidence="18">
    <location>
        <begin position="446"/>
        <end position="469"/>
    </location>
</feature>
<feature type="domain" description="UmuC" evidence="19">
    <location>
        <begin position="44"/>
        <end position="224"/>
    </location>
</feature>
<comment type="similarity">
    <text evidence="2 17">Belongs to the DNA polymerase type-Y family.</text>
</comment>
<dbReference type="Pfam" id="PF11799">
    <property type="entry name" value="IMS_C"/>
    <property type="match status" value="1"/>
</dbReference>
<dbReference type="GO" id="GO:0003887">
    <property type="term" value="F:DNA-directed DNA polymerase activity"/>
    <property type="evidence" value="ECO:0007669"/>
    <property type="project" value="UniProtKB-UniRule"/>
</dbReference>
<evidence type="ECO:0000256" key="8">
    <source>
        <dbReference type="ARBA" id="ARBA00022705"/>
    </source>
</evidence>
<keyword evidence="5 17" id="KW-0963">Cytoplasm</keyword>
<feature type="active site" evidence="17">
    <location>
        <position position="142"/>
    </location>
</feature>
<keyword evidence="6 17" id="KW-0808">Transferase</keyword>
<comment type="cofactor">
    <cofactor evidence="17">
        <name>Mg(2+)</name>
        <dbReference type="ChEBI" id="CHEBI:18420"/>
    </cofactor>
    <text evidence="17">Binds 2 magnesium ions per subunit.</text>
</comment>
<dbReference type="HAMAP" id="MF_01113">
    <property type="entry name" value="DNApol_IV"/>
    <property type="match status" value="1"/>
</dbReference>
<protein>
    <recommendedName>
        <fullName evidence="17">DNA polymerase IV</fullName>
        <shortName evidence="17">Pol IV</shortName>
        <ecNumber evidence="17">2.7.7.7</ecNumber>
    </recommendedName>
</protein>
<feature type="binding site" evidence="17">
    <location>
        <position position="141"/>
    </location>
    <ligand>
        <name>Mg(2+)</name>
        <dbReference type="ChEBI" id="CHEBI:18420"/>
    </ligand>
</feature>
<reference evidence="20 21" key="1">
    <citation type="submission" date="2019-12" db="EMBL/GenBank/DDBJ databases">
        <authorList>
            <person name="Reyes-Prieto M."/>
        </authorList>
    </citation>
    <scope>NUCLEOTIDE SEQUENCE [LARGE SCALE GENOMIC DNA]</scope>
    <source>
        <strain evidence="20">HF14-78462</strain>
    </source>
</reference>
<proteinExistence type="inferred from homology"/>
<evidence type="ECO:0000256" key="14">
    <source>
        <dbReference type="ARBA" id="ARBA00023204"/>
    </source>
</evidence>
<dbReference type="GO" id="GO:0042276">
    <property type="term" value="P:error-prone translesion synthesis"/>
    <property type="evidence" value="ECO:0007669"/>
    <property type="project" value="TreeGrafter"/>
</dbReference>
<feature type="compositionally biased region" description="Basic and acidic residues" evidence="18">
    <location>
        <begin position="424"/>
        <end position="440"/>
    </location>
</feature>
<dbReference type="SUPFAM" id="SSF100879">
    <property type="entry name" value="Lesion bypass DNA polymerase (Y-family), little finger domain"/>
    <property type="match status" value="1"/>
</dbReference>
<keyword evidence="10 17" id="KW-0227">DNA damage</keyword>
<name>A0A5S9P4J4_9HYPH</name>
<dbReference type="GO" id="GO:0000287">
    <property type="term" value="F:magnesium ion binding"/>
    <property type="evidence" value="ECO:0007669"/>
    <property type="project" value="UniProtKB-UniRule"/>
</dbReference>
<evidence type="ECO:0000256" key="1">
    <source>
        <dbReference type="ARBA" id="ARBA00004496"/>
    </source>
</evidence>
<feature type="site" description="Substrate discrimination" evidence="17">
    <location>
        <position position="53"/>
    </location>
</feature>
<evidence type="ECO:0000256" key="4">
    <source>
        <dbReference type="ARBA" id="ARBA00022457"/>
    </source>
</evidence>
<dbReference type="SUPFAM" id="SSF56672">
    <property type="entry name" value="DNA/RNA polymerases"/>
    <property type="match status" value="1"/>
</dbReference>
<evidence type="ECO:0000256" key="17">
    <source>
        <dbReference type="HAMAP-Rule" id="MF_01113"/>
    </source>
</evidence>
<dbReference type="InterPro" id="IPR050116">
    <property type="entry name" value="DNA_polymerase-Y"/>
</dbReference>
<evidence type="ECO:0000259" key="19">
    <source>
        <dbReference type="PROSITE" id="PS50173"/>
    </source>
</evidence>
<comment type="catalytic activity">
    <reaction evidence="16 17">
        <text>DNA(n) + a 2'-deoxyribonucleoside 5'-triphosphate = DNA(n+1) + diphosphate</text>
        <dbReference type="Rhea" id="RHEA:22508"/>
        <dbReference type="Rhea" id="RHEA-COMP:17339"/>
        <dbReference type="Rhea" id="RHEA-COMP:17340"/>
        <dbReference type="ChEBI" id="CHEBI:33019"/>
        <dbReference type="ChEBI" id="CHEBI:61560"/>
        <dbReference type="ChEBI" id="CHEBI:173112"/>
        <dbReference type="EC" id="2.7.7.7"/>
    </reaction>
</comment>
<gene>
    <name evidence="20" type="primary">dinB_1</name>
    <name evidence="17" type="synonym">dinB</name>
    <name evidence="20" type="ORF">STARVERO_02246</name>
</gene>
<dbReference type="GO" id="GO:0003684">
    <property type="term" value="F:damaged DNA binding"/>
    <property type="evidence" value="ECO:0007669"/>
    <property type="project" value="InterPro"/>
</dbReference>
<keyword evidence="21" id="KW-1185">Reference proteome</keyword>
<dbReference type="Pfam" id="PF00817">
    <property type="entry name" value="IMS"/>
    <property type="match status" value="1"/>
</dbReference>
<keyword evidence="7 17" id="KW-0548">Nucleotidyltransferase</keyword>
<keyword evidence="11 17" id="KW-0460">Magnesium</keyword>
<dbReference type="GO" id="GO:0006261">
    <property type="term" value="P:DNA-templated DNA replication"/>
    <property type="evidence" value="ECO:0007669"/>
    <property type="project" value="UniProtKB-UniRule"/>
</dbReference>
<dbReference type="InterPro" id="IPR043128">
    <property type="entry name" value="Rev_trsase/Diguanyl_cyclase"/>
</dbReference>
<dbReference type="PANTHER" id="PTHR11076">
    <property type="entry name" value="DNA REPAIR POLYMERASE UMUC / TRANSFERASE FAMILY MEMBER"/>
    <property type="match status" value="1"/>
</dbReference>
<evidence type="ECO:0000256" key="7">
    <source>
        <dbReference type="ARBA" id="ARBA00022695"/>
    </source>
</evidence>
<dbReference type="Gene3D" id="1.10.150.20">
    <property type="entry name" value="5' to 3' exonuclease, C-terminal subdomain"/>
    <property type="match status" value="1"/>
</dbReference>
<evidence type="ECO:0000256" key="13">
    <source>
        <dbReference type="ARBA" id="ARBA00023125"/>
    </source>
</evidence>
<comment type="subunit">
    <text evidence="3 17">Monomer.</text>
</comment>
<dbReference type="InterPro" id="IPR001126">
    <property type="entry name" value="UmuC"/>
</dbReference>
<dbReference type="GO" id="GO:0009432">
    <property type="term" value="P:SOS response"/>
    <property type="evidence" value="ECO:0007669"/>
    <property type="project" value="TreeGrafter"/>
</dbReference>
<evidence type="ECO:0000256" key="10">
    <source>
        <dbReference type="ARBA" id="ARBA00022763"/>
    </source>
</evidence>
<evidence type="ECO:0000256" key="15">
    <source>
        <dbReference type="ARBA" id="ARBA00025589"/>
    </source>
</evidence>
<keyword evidence="8 17" id="KW-0235">DNA replication</keyword>